<reference evidence="1 2" key="1">
    <citation type="submission" date="2020-12" db="EMBL/GenBank/DDBJ databases">
        <title>Whole genome sequences of gut porcine anaerobes.</title>
        <authorList>
            <person name="Kubasova T."/>
            <person name="Jahodarova E."/>
            <person name="Rychlik I."/>
        </authorList>
    </citation>
    <scope>NUCLEOTIDE SEQUENCE [LARGE SCALE GENOMIC DNA]</scope>
    <source>
        <strain evidence="1 2">An925</strain>
    </source>
</reference>
<dbReference type="Proteomes" id="UP001200470">
    <property type="component" value="Unassembled WGS sequence"/>
</dbReference>
<keyword evidence="2" id="KW-1185">Reference proteome</keyword>
<evidence type="ECO:0000313" key="2">
    <source>
        <dbReference type="Proteomes" id="UP001200470"/>
    </source>
</evidence>
<dbReference type="EMBL" id="JADYTN010000001">
    <property type="protein sequence ID" value="MCF2562682.1"/>
    <property type="molecule type" value="Genomic_DNA"/>
</dbReference>
<proteinExistence type="predicted"/>
<accession>A0ABS9CEE2</accession>
<sequence length="139" mass="15722">MNDNKIIDEAVALMNEGYSVTLPVSGRSMLPFIIGGKESVILAPPAGLKRGIVALAWVENRRYVLHRIERIEGESVTLMGDGNLVGREHCSIGDVKAIATHVVDSNQKRHYLYTRWRKTASEIWWALLPLRRYILKLNI</sequence>
<dbReference type="CDD" id="cd06462">
    <property type="entry name" value="Peptidase_S24_S26"/>
    <property type="match status" value="1"/>
</dbReference>
<comment type="caution">
    <text evidence="1">The sequence shown here is derived from an EMBL/GenBank/DDBJ whole genome shotgun (WGS) entry which is preliminary data.</text>
</comment>
<organism evidence="1 2">
    <name type="scientific">Xylanibacter brevis</name>
    <dbReference type="NCBI Taxonomy" id="83231"/>
    <lineage>
        <taxon>Bacteria</taxon>
        <taxon>Pseudomonadati</taxon>
        <taxon>Bacteroidota</taxon>
        <taxon>Bacteroidia</taxon>
        <taxon>Bacteroidales</taxon>
        <taxon>Prevotellaceae</taxon>
        <taxon>Xylanibacter</taxon>
    </lineage>
</organism>
<name>A0ABS9CEE2_9BACT</name>
<evidence type="ECO:0000313" key="1">
    <source>
        <dbReference type="EMBL" id="MCF2562682.1"/>
    </source>
</evidence>
<protein>
    <submittedName>
        <fullName evidence="1">S24/S26 family peptidase</fullName>
    </submittedName>
</protein>
<gene>
    <name evidence="1" type="ORF">I6E12_00935</name>
</gene>
<dbReference type="RefSeq" id="WP_094446839.1">
    <property type="nucleotide sequence ID" value="NZ_JADYTN010000001.1"/>
</dbReference>